<reference evidence="1 2" key="1">
    <citation type="journal article" date="2017" name="Genome Biol.">
        <title>New reference genome sequences of hot pepper reveal the massive evolution of plant disease-resistance genes by retroduplication.</title>
        <authorList>
            <person name="Kim S."/>
            <person name="Park J."/>
            <person name="Yeom S.I."/>
            <person name="Kim Y.M."/>
            <person name="Seo E."/>
            <person name="Kim K.T."/>
            <person name="Kim M.S."/>
            <person name="Lee J.M."/>
            <person name="Cheong K."/>
            <person name="Shin H.S."/>
            <person name="Kim S.B."/>
            <person name="Han K."/>
            <person name="Lee J."/>
            <person name="Park M."/>
            <person name="Lee H.A."/>
            <person name="Lee H.Y."/>
            <person name="Lee Y."/>
            <person name="Oh S."/>
            <person name="Lee J.H."/>
            <person name="Choi E."/>
            <person name="Choi E."/>
            <person name="Lee S.E."/>
            <person name="Jeon J."/>
            <person name="Kim H."/>
            <person name="Choi G."/>
            <person name="Song H."/>
            <person name="Lee J."/>
            <person name="Lee S.C."/>
            <person name="Kwon J.K."/>
            <person name="Lee H.Y."/>
            <person name="Koo N."/>
            <person name="Hong Y."/>
            <person name="Kim R.W."/>
            <person name="Kang W.H."/>
            <person name="Huh J.H."/>
            <person name="Kang B.C."/>
            <person name="Yang T.J."/>
            <person name="Lee Y.H."/>
            <person name="Bennetzen J.L."/>
            <person name="Choi D."/>
        </authorList>
    </citation>
    <scope>NUCLEOTIDE SEQUENCE [LARGE SCALE GENOMIC DNA]</scope>
    <source>
        <strain evidence="2">cv. PBC81</strain>
    </source>
</reference>
<dbReference type="Proteomes" id="UP000224567">
    <property type="component" value="Unassembled WGS sequence"/>
</dbReference>
<comment type="caution">
    <text evidence="1">The sequence shown here is derived from an EMBL/GenBank/DDBJ whole genome shotgun (WGS) entry which is preliminary data.</text>
</comment>
<dbReference type="EMBL" id="MLFT02000010">
    <property type="protein sequence ID" value="PHT36133.1"/>
    <property type="molecule type" value="Genomic_DNA"/>
</dbReference>
<name>A0A2G2VT61_CAPBA</name>
<proteinExistence type="predicted"/>
<gene>
    <name evidence="1" type="ORF">CQW23_23833</name>
</gene>
<protein>
    <submittedName>
        <fullName evidence="1">Uncharacterized protein</fullName>
    </submittedName>
</protein>
<dbReference type="AlphaFoldDB" id="A0A2G2VT61"/>
<accession>A0A2G2VT61</accession>
<sequence>MTTFVIGHHKYVKLPRMLSLRRWFLPKADDLRDRSSQIWRNWYRWKDNSIIYLLIGNDLKNSKNNEIYSHLKLTIPISFSRIQLVCQPNLVTPEYVVWRSERVNGGIVLPFAMTEAFNVFFRLPSEAEIVRQEFYTKRREWEREKEEHMYH</sequence>
<organism evidence="1 2">
    <name type="scientific">Capsicum baccatum</name>
    <name type="common">Peruvian pepper</name>
    <dbReference type="NCBI Taxonomy" id="33114"/>
    <lineage>
        <taxon>Eukaryota</taxon>
        <taxon>Viridiplantae</taxon>
        <taxon>Streptophyta</taxon>
        <taxon>Embryophyta</taxon>
        <taxon>Tracheophyta</taxon>
        <taxon>Spermatophyta</taxon>
        <taxon>Magnoliopsida</taxon>
        <taxon>eudicotyledons</taxon>
        <taxon>Gunneridae</taxon>
        <taxon>Pentapetalae</taxon>
        <taxon>asterids</taxon>
        <taxon>lamiids</taxon>
        <taxon>Solanales</taxon>
        <taxon>Solanaceae</taxon>
        <taxon>Solanoideae</taxon>
        <taxon>Capsiceae</taxon>
        <taxon>Capsicum</taxon>
    </lineage>
</organism>
<reference evidence="2" key="2">
    <citation type="journal article" date="2017" name="J. Anim. Genet.">
        <title>Multiple reference genome sequences of hot pepper reveal the massive evolution of plant disease resistance genes by retroduplication.</title>
        <authorList>
            <person name="Kim S."/>
            <person name="Park J."/>
            <person name="Yeom S.-I."/>
            <person name="Kim Y.-M."/>
            <person name="Seo E."/>
            <person name="Kim K.-T."/>
            <person name="Kim M.-S."/>
            <person name="Lee J.M."/>
            <person name="Cheong K."/>
            <person name="Shin H.-S."/>
            <person name="Kim S.-B."/>
            <person name="Han K."/>
            <person name="Lee J."/>
            <person name="Park M."/>
            <person name="Lee H.-A."/>
            <person name="Lee H.-Y."/>
            <person name="Lee Y."/>
            <person name="Oh S."/>
            <person name="Lee J.H."/>
            <person name="Choi E."/>
            <person name="Choi E."/>
            <person name="Lee S.E."/>
            <person name="Jeon J."/>
            <person name="Kim H."/>
            <person name="Choi G."/>
            <person name="Song H."/>
            <person name="Lee J."/>
            <person name="Lee S.-C."/>
            <person name="Kwon J.-K."/>
            <person name="Lee H.-Y."/>
            <person name="Koo N."/>
            <person name="Hong Y."/>
            <person name="Kim R.W."/>
            <person name="Kang W.-H."/>
            <person name="Huh J.H."/>
            <person name="Kang B.-C."/>
            <person name="Yang T.-J."/>
            <person name="Lee Y.-H."/>
            <person name="Bennetzen J.L."/>
            <person name="Choi D."/>
        </authorList>
    </citation>
    <scope>NUCLEOTIDE SEQUENCE [LARGE SCALE GENOMIC DNA]</scope>
    <source>
        <strain evidence="2">cv. PBC81</strain>
    </source>
</reference>
<evidence type="ECO:0000313" key="2">
    <source>
        <dbReference type="Proteomes" id="UP000224567"/>
    </source>
</evidence>
<keyword evidence="2" id="KW-1185">Reference proteome</keyword>
<evidence type="ECO:0000313" key="1">
    <source>
        <dbReference type="EMBL" id="PHT36133.1"/>
    </source>
</evidence>